<dbReference type="InterPro" id="IPR050665">
    <property type="entry name" value="Cytochrome_P450_Monooxygen"/>
</dbReference>
<dbReference type="AlphaFoldDB" id="A0A6J1EYN3"/>
<feature type="binding site" description="axial binding residue" evidence="11">
    <location>
        <position position="466"/>
    </location>
    <ligand>
        <name>heme</name>
        <dbReference type="ChEBI" id="CHEBI:30413"/>
    </ligand>
    <ligandPart>
        <name>Fe</name>
        <dbReference type="ChEBI" id="CHEBI:18248"/>
    </ligandPart>
</feature>
<dbReference type="Pfam" id="PF00067">
    <property type="entry name" value="p450"/>
    <property type="match status" value="1"/>
</dbReference>
<dbReference type="GeneID" id="111439752"/>
<evidence type="ECO:0000256" key="6">
    <source>
        <dbReference type="ARBA" id="ARBA00022989"/>
    </source>
</evidence>
<accession>A0A6J1EYN3</accession>
<comment type="similarity">
    <text evidence="2 12">Belongs to the cytochrome P450 family.</text>
</comment>
<gene>
    <name evidence="15" type="primary">LOC111439752</name>
</gene>
<dbReference type="InterPro" id="IPR002401">
    <property type="entry name" value="Cyt_P450_E_grp-I"/>
</dbReference>
<keyword evidence="14" id="KW-1185">Reference proteome</keyword>
<dbReference type="GO" id="GO:0016705">
    <property type="term" value="F:oxidoreductase activity, acting on paired donors, with incorporation or reduction of molecular oxygen"/>
    <property type="evidence" value="ECO:0007669"/>
    <property type="project" value="InterPro"/>
</dbReference>
<evidence type="ECO:0000256" key="4">
    <source>
        <dbReference type="ARBA" id="ARBA00022692"/>
    </source>
</evidence>
<dbReference type="SMR" id="A0A6J1EYN3"/>
<evidence type="ECO:0000256" key="8">
    <source>
        <dbReference type="ARBA" id="ARBA00023004"/>
    </source>
</evidence>
<comment type="cofactor">
    <cofactor evidence="11">
        <name>heme</name>
        <dbReference type="ChEBI" id="CHEBI:30413"/>
    </cofactor>
</comment>
<dbReference type="SUPFAM" id="SSF48264">
    <property type="entry name" value="Cytochrome P450"/>
    <property type="match status" value="1"/>
</dbReference>
<dbReference type="GO" id="GO:0020037">
    <property type="term" value="F:heme binding"/>
    <property type="evidence" value="ECO:0007669"/>
    <property type="project" value="InterPro"/>
</dbReference>
<evidence type="ECO:0000313" key="14">
    <source>
        <dbReference type="Proteomes" id="UP000504609"/>
    </source>
</evidence>
<evidence type="ECO:0000256" key="3">
    <source>
        <dbReference type="ARBA" id="ARBA00022617"/>
    </source>
</evidence>
<dbReference type="RefSeq" id="XP_022933047.1">
    <property type="nucleotide sequence ID" value="XM_023077279.1"/>
</dbReference>
<dbReference type="GO" id="GO:0005506">
    <property type="term" value="F:iron ion binding"/>
    <property type="evidence" value="ECO:0007669"/>
    <property type="project" value="InterPro"/>
</dbReference>
<dbReference type="Proteomes" id="UP000504609">
    <property type="component" value="Unplaced"/>
</dbReference>
<dbReference type="InterPro" id="IPR036396">
    <property type="entry name" value="Cyt_P450_sf"/>
</dbReference>
<evidence type="ECO:0000256" key="2">
    <source>
        <dbReference type="ARBA" id="ARBA00010617"/>
    </source>
</evidence>
<evidence type="ECO:0000256" key="13">
    <source>
        <dbReference type="SAM" id="Phobius"/>
    </source>
</evidence>
<dbReference type="PROSITE" id="PS00086">
    <property type="entry name" value="CYTOCHROME_P450"/>
    <property type="match status" value="1"/>
</dbReference>
<proteinExistence type="inferred from homology"/>
<name>A0A6J1EYN3_CUCMO</name>
<evidence type="ECO:0000256" key="5">
    <source>
        <dbReference type="ARBA" id="ARBA00022723"/>
    </source>
</evidence>
<keyword evidence="10 13" id="KW-0472">Membrane</keyword>
<protein>
    <submittedName>
        <fullName evidence="15">Cytochrome P450 CYP72A219-like</fullName>
    </submittedName>
</protein>
<dbReference type="GO" id="GO:0016020">
    <property type="term" value="C:membrane"/>
    <property type="evidence" value="ECO:0007669"/>
    <property type="project" value="UniProtKB-SubCell"/>
</dbReference>
<evidence type="ECO:0000256" key="7">
    <source>
        <dbReference type="ARBA" id="ARBA00023002"/>
    </source>
</evidence>
<dbReference type="FunFam" id="1.10.630.10:FF:000029">
    <property type="entry name" value="Cytochrome P450 734A1"/>
    <property type="match status" value="1"/>
</dbReference>
<keyword evidence="3 11" id="KW-0349">Heme</keyword>
<dbReference type="PRINTS" id="PR00463">
    <property type="entry name" value="EP450I"/>
</dbReference>
<evidence type="ECO:0000256" key="10">
    <source>
        <dbReference type="ARBA" id="ARBA00023136"/>
    </source>
</evidence>
<organism evidence="14 15">
    <name type="scientific">Cucurbita moschata</name>
    <name type="common">Winter crookneck squash</name>
    <name type="synonym">Cucurbita pepo var. moschata</name>
    <dbReference type="NCBI Taxonomy" id="3662"/>
    <lineage>
        <taxon>Eukaryota</taxon>
        <taxon>Viridiplantae</taxon>
        <taxon>Streptophyta</taxon>
        <taxon>Embryophyta</taxon>
        <taxon>Tracheophyta</taxon>
        <taxon>Spermatophyta</taxon>
        <taxon>Magnoliopsida</taxon>
        <taxon>eudicotyledons</taxon>
        <taxon>Gunneridae</taxon>
        <taxon>Pentapetalae</taxon>
        <taxon>rosids</taxon>
        <taxon>fabids</taxon>
        <taxon>Cucurbitales</taxon>
        <taxon>Cucurbitaceae</taxon>
        <taxon>Cucurbiteae</taxon>
        <taxon>Cucurbita</taxon>
    </lineage>
</organism>
<evidence type="ECO:0000256" key="9">
    <source>
        <dbReference type="ARBA" id="ARBA00023033"/>
    </source>
</evidence>
<dbReference type="PRINTS" id="PR00385">
    <property type="entry name" value="P450"/>
</dbReference>
<comment type="subcellular location">
    <subcellularLocation>
        <location evidence="1">Membrane</location>
        <topology evidence="1">Single-pass membrane protein</topology>
    </subcellularLocation>
</comment>
<evidence type="ECO:0000313" key="15">
    <source>
        <dbReference type="RefSeq" id="XP_022933047.1"/>
    </source>
</evidence>
<evidence type="ECO:0000256" key="12">
    <source>
        <dbReference type="RuleBase" id="RU000461"/>
    </source>
</evidence>
<keyword evidence="9 12" id="KW-0503">Monooxygenase</keyword>
<dbReference type="InterPro" id="IPR001128">
    <property type="entry name" value="Cyt_P450"/>
</dbReference>
<evidence type="ECO:0000256" key="1">
    <source>
        <dbReference type="ARBA" id="ARBA00004167"/>
    </source>
</evidence>
<dbReference type="CDD" id="cd20642">
    <property type="entry name" value="CYP72"/>
    <property type="match status" value="1"/>
</dbReference>
<evidence type="ECO:0000256" key="11">
    <source>
        <dbReference type="PIRSR" id="PIRSR602401-1"/>
    </source>
</evidence>
<keyword evidence="5 11" id="KW-0479">Metal-binding</keyword>
<dbReference type="Gene3D" id="1.10.630.10">
    <property type="entry name" value="Cytochrome P450"/>
    <property type="match status" value="1"/>
</dbReference>
<dbReference type="PANTHER" id="PTHR24282">
    <property type="entry name" value="CYTOCHROME P450 FAMILY MEMBER"/>
    <property type="match status" value="1"/>
</dbReference>
<dbReference type="InterPro" id="IPR017972">
    <property type="entry name" value="Cyt_P450_CS"/>
</dbReference>
<keyword evidence="6 13" id="KW-1133">Transmembrane helix</keyword>
<dbReference type="GO" id="GO:0004497">
    <property type="term" value="F:monooxygenase activity"/>
    <property type="evidence" value="ECO:0007669"/>
    <property type="project" value="UniProtKB-KW"/>
</dbReference>
<dbReference type="KEGG" id="cmos:111439752"/>
<sequence>MEILGSIRVSIWAVAVVCLAVWGWRFLNWIWLRPKKLERSLRNQGFAGNPYRLLSGDMKDIAAMREQAISSPMNFSHDIAPRVIPSINHTIHKYGKNSFMWIGPYPRVHIMDPDQLKAALSLMHDVQKPSINPLSRLLFDGLTDHEGPKWVKHRKIINPAFHFKHLKGMVPAMCESCTEMIRKWEEVVSKDGYYELDVMPHLGNLAADVISRTAFGSSYEEGKMIFIRLKQLINLVVKATSTVYIPGWRFVPTKSNNRMKKISKELRDLLLDVINKRQRAMMAGAAMHNDLLSILLQSNLKEIREHGNNDVGMSIEDIVDECRVFYLAGQETTAMLLIWTMVLLSSYTRWQDLAREEVLQVFGNNKPDFDGLNGLKIVTMILNEVLRLYPPAALVSRLVQNETKLGKLSFPAGVMLSFPIILIHRDKKLWGDDANEFNPDRFTEGVSKATQNQAGFFPFGWGPRICIGQNFAIIEAKIALSMILQHFSFELSSSYTHAPTSILITRPQHGAHIMLRKL</sequence>
<feature type="transmembrane region" description="Helical" evidence="13">
    <location>
        <begin position="12"/>
        <end position="32"/>
    </location>
</feature>
<keyword evidence="7 12" id="KW-0560">Oxidoreductase</keyword>
<keyword evidence="8 11" id="KW-0408">Iron</keyword>
<reference evidence="15" key="1">
    <citation type="submission" date="2025-08" db="UniProtKB">
        <authorList>
            <consortium name="RefSeq"/>
        </authorList>
    </citation>
    <scope>IDENTIFICATION</scope>
    <source>
        <tissue evidence="15">Young leaves</tissue>
    </source>
</reference>
<dbReference type="PANTHER" id="PTHR24282:SF255">
    <property type="entry name" value="CYTOCHROME P450 72A11-RELATED"/>
    <property type="match status" value="1"/>
</dbReference>
<keyword evidence="4 13" id="KW-0812">Transmembrane</keyword>